<dbReference type="Proteomes" id="UP000636938">
    <property type="component" value="Unassembled WGS sequence"/>
</dbReference>
<gene>
    <name evidence="9" type="ORF">H9654_12550</name>
</gene>
<evidence type="ECO:0000256" key="3">
    <source>
        <dbReference type="ARBA" id="ARBA00022692"/>
    </source>
</evidence>
<keyword evidence="2" id="KW-1003">Cell membrane</keyword>
<name>A0A8X8K3G9_9GAMM</name>
<dbReference type="EMBL" id="JACSQS010000013">
    <property type="protein sequence ID" value="MBD7955030.1"/>
    <property type="molecule type" value="Genomic_DNA"/>
</dbReference>
<protein>
    <submittedName>
        <fullName evidence="9">ABC transporter permease</fullName>
    </submittedName>
</protein>
<evidence type="ECO:0000313" key="10">
    <source>
        <dbReference type="Proteomes" id="UP000636938"/>
    </source>
</evidence>
<dbReference type="RefSeq" id="WP_191771108.1">
    <property type="nucleotide sequence ID" value="NZ_JACSQS010000013.1"/>
</dbReference>
<keyword evidence="10" id="KW-1185">Reference proteome</keyword>
<sequence>MITYYLTLAYRRLLATKGMSIALMLGLGLGVGASMMMITVVYTMSWDPLPGRSGHLFHPVLDILPSSYPVRAGRDPRVAMTWLDARALLKQGPGYQQAALASGRLLVDSQTGVPVPFFARGQYATTSVFDMFGIDLVAGRAWTSAEEGNRARVVVLSRSLAARVGFNRSRIGDSIRLGGHSFTVIGIADKWEPRPRFHTDLQQDAFSGSEDFFVPLALAVDLDLNVASSIFSWSDAVASNSLEDSRSSWLQFWVQLGDDAEKADYVRFLENYLHAQVRVGRLERFVPPRLPSLREYLTERRIVPNDVKLQLALSIAFLGVSLLNMSALIFARFVGMSHEISIRRALGARRIDIIAQLLSETAIIGFFGGIIGLLVAWLGVALVRSQPEDYASLIRLGPGLILPIFMLALVSSLLAALLPAMRATSGRVAMQIKVAE</sequence>
<keyword evidence="4 6" id="KW-1133">Transmembrane helix</keyword>
<organism evidence="9 10">
    <name type="scientific">Stenotrophomonas lacuserhaii</name>
    <dbReference type="NCBI Taxonomy" id="2760084"/>
    <lineage>
        <taxon>Bacteria</taxon>
        <taxon>Pseudomonadati</taxon>
        <taxon>Pseudomonadota</taxon>
        <taxon>Gammaproteobacteria</taxon>
        <taxon>Lysobacterales</taxon>
        <taxon>Lysobacteraceae</taxon>
        <taxon>Stenotrophomonas</taxon>
    </lineage>
</organism>
<dbReference type="PANTHER" id="PTHR30572:SF18">
    <property type="entry name" value="ABC-TYPE MACROLIDE FAMILY EXPORT SYSTEM PERMEASE COMPONENT 2"/>
    <property type="match status" value="1"/>
</dbReference>
<keyword evidence="3 6" id="KW-0812">Transmembrane</keyword>
<dbReference type="InterPro" id="IPR025857">
    <property type="entry name" value="MacB_PCD"/>
</dbReference>
<reference evidence="9 10" key="1">
    <citation type="submission" date="2020-08" db="EMBL/GenBank/DDBJ databases">
        <title>A Genomic Blueprint of the Chicken Gut Microbiome.</title>
        <authorList>
            <person name="Gilroy R."/>
            <person name="Ravi A."/>
            <person name="Getino M."/>
            <person name="Pursley I."/>
            <person name="Horton D.L."/>
            <person name="Alikhan N.-F."/>
            <person name="Baker D."/>
            <person name="Gharbi K."/>
            <person name="Hall N."/>
            <person name="Watson M."/>
            <person name="Adriaenssens E.M."/>
            <person name="Foster-Nyarko E."/>
            <person name="Jarju S."/>
            <person name="Secka A."/>
            <person name="Antonio M."/>
            <person name="Oren A."/>
            <person name="Chaudhuri R."/>
            <person name="La Ragione R.M."/>
            <person name="Hildebrand F."/>
            <person name="Pallen M.J."/>
        </authorList>
    </citation>
    <scope>NUCLEOTIDE SEQUENCE [LARGE SCALE GENOMIC DNA]</scope>
    <source>
        <strain evidence="9 10">Sa5BUN4</strain>
    </source>
</reference>
<evidence type="ECO:0000256" key="1">
    <source>
        <dbReference type="ARBA" id="ARBA00004651"/>
    </source>
</evidence>
<dbReference type="AlphaFoldDB" id="A0A8X8K3G9"/>
<dbReference type="GO" id="GO:0005886">
    <property type="term" value="C:plasma membrane"/>
    <property type="evidence" value="ECO:0007669"/>
    <property type="project" value="UniProtKB-SubCell"/>
</dbReference>
<comment type="caution">
    <text evidence="9">The sequence shown here is derived from an EMBL/GenBank/DDBJ whole genome shotgun (WGS) entry which is preliminary data.</text>
</comment>
<evidence type="ECO:0000256" key="2">
    <source>
        <dbReference type="ARBA" id="ARBA00022475"/>
    </source>
</evidence>
<dbReference type="Pfam" id="PF12704">
    <property type="entry name" value="MacB_PCD"/>
    <property type="match status" value="1"/>
</dbReference>
<comment type="subcellular location">
    <subcellularLocation>
        <location evidence="1">Cell membrane</location>
        <topology evidence="1">Multi-pass membrane protein</topology>
    </subcellularLocation>
</comment>
<accession>A0A8X8K3G9</accession>
<evidence type="ECO:0000259" key="7">
    <source>
        <dbReference type="Pfam" id="PF02687"/>
    </source>
</evidence>
<evidence type="ECO:0000256" key="5">
    <source>
        <dbReference type="ARBA" id="ARBA00023136"/>
    </source>
</evidence>
<feature type="domain" description="ABC3 transporter permease C-terminal" evidence="7">
    <location>
        <begin position="313"/>
        <end position="424"/>
    </location>
</feature>
<dbReference type="GO" id="GO:0022857">
    <property type="term" value="F:transmembrane transporter activity"/>
    <property type="evidence" value="ECO:0007669"/>
    <property type="project" value="TreeGrafter"/>
</dbReference>
<evidence type="ECO:0000256" key="6">
    <source>
        <dbReference type="SAM" id="Phobius"/>
    </source>
</evidence>
<dbReference type="Pfam" id="PF02687">
    <property type="entry name" value="FtsX"/>
    <property type="match status" value="1"/>
</dbReference>
<evidence type="ECO:0000259" key="8">
    <source>
        <dbReference type="Pfam" id="PF12704"/>
    </source>
</evidence>
<keyword evidence="5 6" id="KW-0472">Membrane</keyword>
<dbReference type="InterPro" id="IPR050250">
    <property type="entry name" value="Macrolide_Exporter_MacB"/>
</dbReference>
<proteinExistence type="predicted"/>
<dbReference type="InterPro" id="IPR003838">
    <property type="entry name" value="ABC3_permease_C"/>
</dbReference>
<feature type="transmembrane region" description="Helical" evidence="6">
    <location>
        <begin position="355"/>
        <end position="380"/>
    </location>
</feature>
<feature type="transmembrane region" description="Helical" evidence="6">
    <location>
        <begin position="21"/>
        <end position="44"/>
    </location>
</feature>
<feature type="transmembrane region" description="Helical" evidence="6">
    <location>
        <begin position="400"/>
        <end position="421"/>
    </location>
</feature>
<evidence type="ECO:0000313" key="9">
    <source>
        <dbReference type="EMBL" id="MBD7955030.1"/>
    </source>
</evidence>
<dbReference type="PANTHER" id="PTHR30572">
    <property type="entry name" value="MEMBRANE COMPONENT OF TRANSPORTER-RELATED"/>
    <property type="match status" value="1"/>
</dbReference>
<feature type="domain" description="MacB-like periplasmic core" evidence="8">
    <location>
        <begin position="21"/>
        <end position="261"/>
    </location>
</feature>
<feature type="transmembrane region" description="Helical" evidence="6">
    <location>
        <begin position="311"/>
        <end position="334"/>
    </location>
</feature>
<evidence type="ECO:0000256" key="4">
    <source>
        <dbReference type="ARBA" id="ARBA00022989"/>
    </source>
</evidence>